<dbReference type="InterPro" id="IPR000515">
    <property type="entry name" value="MetI-like"/>
</dbReference>
<dbReference type="InterPro" id="IPR051393">
    <property type="entry name" value="ABC_transporter_permease"/>
</dbReference>
<evidence type="ECO:0000256" key="7">
    <source>
        <dbReference type="RuleBase" id="RU363032"/>
    </source>
</evidence>
<dbReference type="CDD" id="cd06261">
    <property type="entry name" value="TM_PBP2"/>
    <property type="match status" value="1"/>
</dbReference>
<dbReference type="AlphaFoldDB" id="A0AAC9HRD0"/>
<evidence type="ECO:0000256" key="5">
    <source>
        <dbReference type="ARBA" id="ARBA00022989"/>
    </source>
</evidence>
<feature type="transmembrane region" description="Helical" evidence="7">
    <location>
        <begin position="219"/>
        <end position="239"/>
    </location>
</feature>
<dbReference type="PANTHER" id="PTHR30193">
    <property type="entry name" value="ABC TRANSPORTER PERMEASE PROTEIN"/>
    <property type="match status" value="1"/>
</dbReference>
<evidence type="ECO:0000256" key="4">
    <source>
        <dbReference type="ARBA" id="ARBA00022692"/>
    </source>
</evidence>
<dbReference type="SUPFAM" id="SSF161098">
    <property type="entry name" value="MetI-like"/>
    <property type="match status" value="1"/>
</dbReference>
<dbReference type="RefSeq" id="WP_069849360.1">
    <property type="nucleotide sequence ID" value="NZ_CP014859.1"/>
</dbReference>
<keyword evidence="4 7" id="KW-0812">Transmembrane</keyword>
<comment type="subcellular location">
    <subcellularLocation>
        <location evidence="1 7">Cell membrane</location>
        <topology evidence="1 7">Multi-pass membrane protein</topology>
    </subcellularLocation>
</comment>
<evidence type="ECO:0000256" key="3">
    <source>
        <dbReference type="ARBA" id="ARBA00022475"/>
    </source>
</evidence>
<dbReference type="EMBL" id="CP014859">
    <property type="protein sequence ID" value="AOS63546.1"/>
    <property type="molecule type" value="Genomic_DNA"/>
</dbReference>
<gene>
    <name evidence="9" type="ORF">TL08_13660</name>
</gene>
<accession>A0AAC9HRD0</accession>
<dbReference type="PANTHER" id="PTHR30193:SF41">
    <property type="entry name" value="DIACETYLCHITOBIOSE UPTAKE SYSTEM PERMEASE PROTEIN NGCF"/>
    <property type="match status" value="1"/>
</dbReference>
<keyword evidence="3" id="KW-1003">Cell membrane</keyword>
<feature type="transmembrane region" description="Helical" evidence="7">
    <location>
        <begin position="82"/>
        <end position="103"/>
    </location>
</feature>
<dbReference type="Gene3D" id="1.10.3720.10">
    <property type="entry name" value="MetI-like"/>
    <property type="match status" value="1"/>
</dbReference>
<keyword evidence="6 7" id="KW-0472">Membrane</keyword>
<keyword evidence="5 7" id="KW-1133">Transmembrane helix</keyword>
<dbReference type="Pfam" id="PF00528">
    <property type="entry name" value="BPD_transp_1"/>
    <property type="match status" value="1"/>
</dbReference>
<evidence type="ECO:0000259" key="8">
    <source>
        <dbReference type="PROSITE" id="PS50928"/>
    </source>
</evidence>
<dbReference type="GO" id="GO:0005886">
    <property type="term" value="C:plasma membrane"/>
    <property type="evidence" value="ECO:0007669"/>
    <property type="project" value="UniProtKB-SubCell"/>
</dbReference>
<evidence type="ECO:0000256" key="1">
    <source>
        <dbReference type="ARBA" id="ARBA00004651"/>
    </source>
</evidence>
<feature type="domain" description="ABC transmembrane type-1" evidence="8">
    <location>
        <begin position="78"/>
        <end position="292"/>
    </location>
</feature>
<feature type="transmembrane region" description="Helical" evidence="7">
    <location>
        <begin position="21"/>
        <end position="46"/>
    </location>
</feature>
<evidence type="ECO:0000313" key="9">
    <source>
        <dbReference type="EMBL" id="AOS63546.1"/>
    </source>
</evidence>
<dbReference type="PROSITE" id="PS50928">
    <property type="entry name" value="ABC_TM1"/>
    <property type="match status" value="1"/>
</dbReference>
<sequence>MRSTGTHHRHRRRSTDRSTQAIVLSLPAALVVGLLFVVPLALLVWMSMTDWPLLGEPSFVGLAQYDAILDDPLFLDAIWFTLRYTLITTVLLTAVALGLALLVQQTRFGSGFLRTAFFLPAAMGLAVASLLWFALYSNEVGPLSDLLATLGLVDEPVNWLGTPDGALWSTVLMVIWRFAGFYMIILLTGLQAIPDQVYEAARIDGAGWWRTFTGITVPLLRPTLALVLVLSVTGSLLAFEQFYVLTGGGPDNSTVTVVSTIFRQAFTLFDLSWAAAMSVVVLIALVLANIVQLSLIRKGDES</sequence>
<dbReference type="KEGG" id="ahm:TL08_13660"/>
<proteinExistence type="inferred from homology"/>
<keyword evidence="2 7" id="KW-0813">Transport</keyword>
<evidence type="ECO:0000313" key="10">
    <source>
        <dbReference type="Proteomes" id="UP000095210"/>
    </source>
</evidence>
<feature type="transmembrane region" description="Helical" evidence="7">
    <location>
        <begin position="273"/>
        <end position="296"/>
    </location>
</feature>
<dbReference type="GO" id="GO:0055085">
    <property type="term" value="P:transmembrane transport"/>
    <property type="evidence" value="ECO:0007669"/>
    <property type="project" value="InterPro"/>
</dbReference>
<dbReference type="InterPro" id="IPR035906">
    <property type="entry name" value="MetI-like_sf"/>
</dbReference>
<dbReference type="Proteomes" id="UP000095210">
    <property type="component" value="Chromosome"/>
</dbReference>
<name>A0AAC9HRD0_9PSEU</name>
<comment type="similarity">
    <text evidence="7">Belongs to the binding-protein-dependent transport system permease family.</text>
</comment>
<protein>
    <submittedName>
        <fullName evidence="9">Carbohydrate ABC transporter membrane protein 1, CUT1 family</fullName>
    </submittedName>
</protein>
<keyword evidence="10" id="KW-1185">Reference proteome</keyword>
<evidence type="ECO:0000256" key="6">
    <source>
        <dbReference type="ARBA" id="ARBA00023136"/>
    </source>
</evidence>
<feature type="transmembrane region" description="Helical" evidence="7">
    <location>
        <begin position="166"/>
        <end position="187"/>
    </location>
</feature>
<organism evidence="9 10">
    <name type="scientific">Actinoalloteichus hymeniacidonis</name>
    <dbReference type="NCBI Taxonomy" id="340345"/>
    <lineage>
        <taxon>Bacteria</taxon>
        <taxon>Bacillati</taxon>
        <taxon>Actinomycetota</taxon>
        <taxon>Actinomycetes</taxon>
        <taxon>Pseudonocardiales</taxon>
        <taxon>Pseudonocardiaceae</taxon>
        <taxon>Actinoalloteichus</taxon>
    </lineage>
</organism>
<evidence type="ECO:0000256" key="2">
    <source>
        <dbReference type="ARBA" id="ARBA00022448"/>
    </source>
</evidence>
<feature type="transmembrane region" description="Helical" evidence="7">
    <location>
        <begin position="115"/>
        <end position="135"/>
    </location>
</feature>
<reference evidence="10" key="1">
    <citation type="submission" date="2016-03" db="EMBL/GenBank/DDBJ databases">
        <title>Complete genome sequence of the type strain Actinoalloteichus hymeniacidonis DSM 45092.</title>
        <authorList>
            <person name="Schaffert L."/>
            <person name="Albersmeier A."/>
            <person name="Winkler A."/>
            <person name="Kalinowski J."/>
            <person name="Zotchev S."/>
            <person name="Ruckert C."/>
        </authorList>
    </citation>
    <scope>NUCLEOTIDE SEQUENCE [LARGE SCALE GENOMIC DNA]</scope>
    <source>
        <strain evidence="10">HPA177(T) (DSM 45092(T))</strain>
    </source>
</reference>